<dbReference type="PANTHER" id="PTHR35399:SF2">
    <property type="entry name" value="DUF839 DOMAIN-CONTAINING PROTEIN"/>
    <property type="match status" value="1"/>
</dbReference>
<dbReference type="InterPro" id="IPR006311">
    <property type="entry name" value="TAT_signal"/>
</dbReference>
<dbReference type="Pfam" id="PF05787">
    <property type="entry name" value="PhoX"/>
    <property type="match status" value="1"/>
</dbReference>
<gene>
    <name evidence="1" type="ORF">ACFSBW_09935</name>
</gene>
<evidence type="ECO:0000313" key="2">
    <source>
        <dbReference type="Proteomes" id="UP001597052"/>
    </source>
</evidence>
<dbReference type="Proteomes" id="UP001597052">
    <property type="component" value="Unassembled WGS sequence"/>
</dbReference>
<dbReference type="EMBL" id="JBHUDM010000002">
    <property type="protein sequence ID" value="MFD1642190.1"/>
    <property type="molecule type" value="Genomic_DNA"/>
</dbReference>
<dbReference type="PROSITE" id="PS51318">
    <property type="entry name" value="TAT"/>
    <property type="match status" value="1"/>
</dbReference>
<proteinExistence type="predicted"/>
<protein>
    <submittedName>
        <fullName evidence="1">Alkaline phosphatase PhoX</fullName>
    </submittedName>
</protein>
<accession>A0ABD6D8R6</accession>
<comment type="caution">
    <text evidence="1">The sequence shown here is derived from an EMBL/GenBank/DDBJ whole genome shotgun (WGS) entry which is preliminary data.</text>
</comment>
<evidence type="ECO:0000313" key="1">
    <source>
        <dbReference type="EMBL" id="MFD1642190.1"/>
    </source>
</evidence>
<reference evidence="1 2" key="1">
    <citation type="journal article" date="2019" name="Int. J. Syst. Evol. Microbiol.">
        <title>The Global Catalogue of Microorganisms (GCM) 10K type strain sequencing project: providing services to taxonomists for standard genome sequencing and annotation.</title>
        <authorList>
            <consortium name="The Broad Institute Genomics Platform"/>
            <consortium name="The Broad Institute Genome Sequencing Center for Infectious Disease"/>
            <person name="Wu L."/>
            <person name="Ma J."/>
        </authorList>
    </citation>
    <scope>NUCLEOTIDE SEQUENCE [LARGE SCALE GENOMIC DNA]</scope>
    <source>
        <strain evidence="1 2">CGMCC 1.10593</strain>
    </source>
</reference>
<organism evidence="1 2">
    <name type="scientific">Halohasta litorea</name>
    <dbReference type="NCBI Taxonomy" id="869891"/>
    <lineage>
        <taxon>Archaea</taxon>
        <taxon>Methanobacteriati</taxon>
        <taxon>Methanobacteriota</taxon>
        <taxon>Stenosarchaea group</taxon>
        <taxon>Halobacteria</taxon>
        <taxon>Halobacteriales</taxon>
        <taxon>Haloferacaceae</taxon>
        <taxon>Halohasta</taxon>
    </lineage>
</organism>
<dbReference type="PANTHER" id="PTHR35399">
    <property type="entry name" value="SLR8030 PROTEIN"/>
    <property type="match status" value="1"/>
</dbReference>
<dbReference type="AlphaFoldDB" id="A0ABD6D8R6"/>
<name>A0ABD6D8R6_9EURY</name>
<sequence length="612" mass="66931">MTDRFTRRTVMLGLASAAASTSLPAVAAEPPEGHGIEREGATLTRFATGLPGAEMTGLFITADGQFFFNIQHPDVDADDEYEPGIVGAVTGVDMTQLPADFPSVQVPDDDGEAGVRTAVGDYQRLARGGDETSDGEELGSIYTPDGEYLVGQTHPDFNGFVPSSTADDEGYLFTNWEHWPGTVSRLHLKQRGRNGRWEVLDSENLDFSDVEGTWQNCFGTVSPWGTPLTSEENYLITDTADWNNPDWADDEERDNVDRLARHLGYEDEDGVFEDGFPNPYRYGYIVEIQDPEGEPRPVKRFGLGRSTHENAVVMPDRRTAYTTSDGSARGFYKFVADEPGDLSAGTLYAARASQNGPEGGDTARVSFGIEWIELAHGSDEEIESWITDYDEITQADYEEGETSYITDEEIEAWADGEADDDRVAFLETRAAAEAKGATVEFRKMEGVNARRNAEAGDYLYVAMSNTNETMSDDEGDIRISDEGGEWGAVYRLPLQVDYDVSEMEPIITGGPEANICGGCPYDANPNSNDRACRSCAFNPTVNDDEATGRLKGTMNLATSMALSGQTSLDPENTIAEPDNIVVMDDGRVVIGEDTGNEGHERNMIWVFDPGDA</sequence>
<keyword evidence="2" id="KW-1185">Reference proteome</keyword>
<dbReference type="RefSeq" id="WP_256395439.1">
    <property type="nucleotide sequence ID" value="NZ_JANHDJ010000002.1"/>
</dbReference>
<dbReference type="InterPro" id="IPR008557">
    <property type="entry name" value="PhoX"/>
</dbReference>